<name>A0A1V3NJC3_9GAMM</name>
<evidence type="ECO:0000256" key="2">
    <source>
        <dbReference type="SAM" id="Phobius"/>
    </source>
</evidence>
<dbReference type="InterPro" id="IPR007401">
    <property type="entry name" value="DUF454"/>
</dbReference>
<reference evidence="3 4" key="1">
    <citation type="submission" date="2017-02" db="EMBL/GenBank/DDBJ databases">
        <title>Genomic diversity within the haloalkaliphilic genus Thioalkalivibrio.</title>
        <authorList>
            <person name="Ahn A.-C."/>
            <person name="Meier-Kolthoff J."/>
            <person name="Overmars L."/>
            <person name="Richter M."/>
            <person name="Woyke T."/>
            <person name="Sorokin D.Y."/>
            <person name="Muyzer G."/>
        </authorList>
    </citation>
    <scope>NUCLEOTIDE SEQUENCE [LARGE SCALE GENOMIC DNA]</scope>
    <source>
        <strain evidence="3 4">ALJD</strain>
    </source>
</reference>
<gene>
    <name evidence="3" type="ORF">B1C78_06985</name>
</gene>
<comment type="subcellular location">
    <subcellularLocation>
        <location evidence="1">Cell inner membrane</location>
        <topology evidence="1">Multi-pass membrane protein</topology>
    </subcellularLocation>
</comment>
<keyword evidence="2" id="KW-0812">Transmembrane</keyword>
<comment type="caution">
    <text evidence="3">The sequence shown here is derived from an EMBL/GenBank/DDBJ whole genome shotgun (WGS) entry which is preliminary data.</text>
</comment>
<keyword evidence="2" id="KW-1133">Transmembrane helix</keyword>
<dbReference type="Pfam" id="PF04304">
    <property type="entry name" value="DUF454"/>
    <property type="match status" value="1"/>
</dbReference>
<proteinExistence type="predicted"/>
<evidence type="ECO:0000313" key="4">
    <source>
        <dbReference type="Proteomes" id="UP000189462"/>
    </source>
</evidence>
<keyword evidence="4" id="KW-1185">Reference proteome</keyword>
<evidence type="ECO:0000313" key="3">
    <source>
        <dbReference type="EMBL" id="OOG25155.1"/>
    </source>
</evidence>
<dbReference type="RefSeq" id="WP_077278434.1">
    <property type="nucleotide sequence ID" value="NZ_MVBK01000040.1"/>
</dbReference>
<feature type="transmembrane region" description="Helical" evidence="2">
    <location>
        <begin position="72"/>
        <end position="93"/>
    </location>
</feature>
<dbReference type="STRING" id="108003.B1C78_06985"/>
<dbReference type="EMBL" id="MVBK01000040">
    <property type="protein sequence ID" value="OOG25155.1"/>
    <property type="molecule type" value="Genomic_DNA"/>
</dbReference>
<dbReference type="PANTHER" id="PTHR35813:SF1">
    <property type="entry name" value="INNER MEMBRANE PROTEIN YBAN"/>
    <property type="match status" value="1"/>
</dbReference>
<dbReference type="PANTHER" id="PTHR35813">
    <property type="entry name" value="INNER MEMBRANE PROTEIN YBAN"/>
    <property type="match status" value="1"/>
</dbReference>
<sequence length="127" mass="14037">MTPRPFRWIYIIVGWLFTGLGIIGAFLPVMPTTPFLLVAVWAFSKSSPRLEQWLLNHPRFGPTLRDWHEHGAIGRGVKVVAITAMAASVPMLYSMTNNMVVIALHGTLVTLTAVFILSRPSGRPEPG</sequence>
<dbReference type="PIRSF" id="PIRSF016789">
    <property type="entry name" value="DUF454"/>
    <property type="match status" value="1"/>
</dbReference>
<keyword evidence="1 2" id="KW-0472">Membrane</keyword>
<dbReference type="Proteomes" id="UP000189462">
    <property type="component" value="Unassembled WGS sequence"/>
</dbReference>
<protein>
    <recommendedName>
        <fullName evidence="1">Inner membrane protein</fullName>
    </recommendedName>
</protein>
<dbReference type="AlphaFoldDB" id="A0A1V3NJC3"/>
<dbReference type="GO" id="GO:0005886">
    <property type="term" value="C:plasma membrane"/>
    <property type="evidence" value="ECO:0007669"/>
    <property type="project" value="UniProtKB-SubCell"/>
</dbReference>
<feature type="transmembrane region" description="Helical" evidence="2">
    <location>
        <begin position="99"/>
        <end position="117"/>
    </location>
</feature>
<keyword evidence="1" id="KW-1003">Cell membrane</keyword>
<accession>A0A1V3NJC3</accession>
<dbReference type="OrthoDB" id="9816293at2"/>
<feature type="transmembrane region" description="Helical" evidence="2">
    <location>
        <begin position="12"/>
        <end position="43"/>
    </location>
</feature>
<evidence type="ECO:0000256" key="1">
    <source>
        <dbReference type="PIRNR" id="PIRNR016789"/>
    </source>
</evidence>
<keyword evidence="1" id="KW-0997">Cell inner membrane</keyword>
<organism evidence="3 4">
    <name type="scientific">Thioalkalivibrio denitrificans</name>
    <dbReference type="NCBI Taxonomy" id="108003"/>
    <lineage>
        <taxon>Bacteria</taxon>
        <taxon>Pseudomonadati</taxon>
        <taxon>Pseudomonadota</taxon>
        <taxon>Gammaproteobacteria</taxon>
        <taxon>Chromatiales</taxon>
        <taxon>Ectothiorhodospiraceae</taxon>
        <taxon>Thioalkalivibrio</taxon>
    </lineage>
</organism>